<proteinExistence type="inferred from homology"/>
<keyword evidence="6" id="KW-1185">Reference proteome</keyword>
<gene>
    <name evidence="4" type="ORF">ASJ82_03705</name>
    <name evidence="5" type="ORF">MSCUN_08350</name>
</gene>
<protein>
    <submittedName>
        <fullName evidence="5">Glycosyl transferase family 2</fullName>
    </submittedName>
</protein>
<dbReference type="PANTHER" id="PTHR43179:SF12">
    <property type="entry name" value="GALACTOFURANOSYLTRANSFERASE GLFT2"/>
    <property type="match status" value="1"/>
</dbReference>
<dbReference type="Proteomes" id="UP000217528">
    <property type="component" value="Unassembled WGS sequence"/>
</dbReference>
<comment type="caution">
    <text evidence="4">The sequence shown here is derived from an EMBL/GenBank/DDBJ whole genome shotgun (WGS) entry which is preliminary data.</text>
</comment>
<sequence length="315" mass="36738">MQHEKQIVSIILLNWNGEKDTVECLKSLRKLDYQDYVIYLVDNDSRESSLKYIEKYLNESSYNSDIITSDDLNMYQKPDDVNLIFILNHENAGFAGGNNVALNYLIDNPEVTDYVLLLNNDTIIKPNLIDALLDKLHTDEKIGFIGVPHYYYDNPDKLQTIGGGFIDIKHAEAIACMEDKDEFDFITGSCIFMPIEVLKQIGSLPEDYFMYWEDVDWSTNARNHGYKLVITTDTSIYHKEGASIKSYKRIYYHTRNRIWYMRKYTNSIKYYKFLVYMILFVLKTSTTAKNEDDKDYAKTLKLGLKDALLNNKTII</sequence>
<evidence type="ECO:0000313" key="5">
    <source>
        <dbReference type="EMBL" id="PWL08396.1"/>
    </source>
</evidence>
<dbReference type="InterPro" id="IPR029044">
    <property type="entry name" value="Nucleotide-diphossugar_trans"/>
</dbReference>
<dbReference type="RefSeq" id="WP_180738325.1">
    <property type="nucleotide sequence ID" value="NZ_LMVN01000001.1"/>
</dbReference>
<dbReference type="AlphaFoldDB" id="A0A2A2HFQ9"/>
<comment type="similarity">
    <text evidence="1">Belongs to the glycosyltransferase 2 family.</text>
</comment>
<evidence type="ECO:0000313" key="4">
    <source>
        <dbReference type="EMBL" id="PAV08301.1"/>
    </source>
</evidence>
<evidence type="ECO:0000256" key="1">
    <source>
        <dbReference type="ARBA" id="ARBA00006739"/>
    </source>
</evidence>
<name>A0A2A2HFQ9_9EURY</name>
<evidence type="ECO:0000256" key="3">
    <source>
        <dbReference type="ARBA" id="ARBA00022679"/>
    </source>
</evidence>
<evidence type="ECO:0000256" key="2">
    <source>
        <dbReference type="ARBA" id="ARBA00022676"/>
    </source>
</evidence>
<dbReference type="PANTHER" id="PTHR43179">
    <property type="entry name" value="RHAMNOSYLTRANSFERASE WBBL"/>
    <property type="match status" value="1"/>
</dbReference>
<dbReference type="CDD" id="cd04186">
    <property type="entry name" value="GT_2_like_c"/>
    <property type="match status" value="1"/>
</dbReference>
<keyword evidence="3 5" id="KW-0808">Transferase</keyword>
<dbReference type="Gene3D" id="3.90.550.10">
    <property type="entry name" value="Spore Coat Polysaccharide Biosynthesis Protein SpsA, Chain A"/>
    <property type="match status" value="1"/>
</dbReference>
<evidence type="ECO:0000313" key="6">
    <source>
        <dbReference type="Proteomes" id="UP000217528"/>
    </source>
</evidence>
<evidence type="ECO:0000313" key="7">
    <source>
        <dbReference type="Proteomes" id="UP000246004"/>
    </source>
</evidence>
<dbReference type="OrthoDB" id="46222at2157"/>
<dbReference type="GO" id="GO:0016757">
    <property type="term" value="F:glycosyltransferase activity"/>
    <property type="evidence" value="ECO:0007669"/>
    <property type="project" value="UniProtKB-KW"/>
</dbReference>
<dbReference type="SUPFAM" id="SSF53448">
    <property type="entry name" value="Nucleotide-diphospho-sugar transferases"/>
    <property type="match status" value="1"/>
</dbReference>
<reference evidence="4 6" key="2">
    <citation type="journal article" date="2017" name="BMC Genomics">
        <title>Genomic analysis of methanogenic archaea reveals a shift towards energy conservation.</title>
        <authorList>
            <person name="Gilmore S.P."/>
            <person name="Henske J.K."/>
            <person name="Sexton J.A."/>
            <person name="Solomon K.V."/>
            <person name="Seppala S."/>
            <person name="Yoo J.I."/>
            <person name="Huyett L.M."/>
            <person name="Pressman A."/>
            <person name="Cogan J.Z."/>
            <person name="Kivenson V."/>
            <person name="Peng X."/>
            <person name="Tan Y."/>
            <person name="Valentine D.L."/>
            <person name="O'Malley M.A."/>
        </authorList>
    </citation>
    <scope>NUCLEOTIDE SEQUENCE [LARGE SCALE GENOMIC DNA]</scope>
    <source>
        <strain evidence="4 6">1R-7</strain>
    </source>
</reference>
<dbReference type="Pfam" id="PF13641">
    <property type="entry name" value="Glyco_tranf_2_3"/>
    <property type="match status" value="1"/>
</dbReference>
<organism evidence="4 6">
    <name type="scientific">Methanosphaera cuniculi</name>
    <dbReference type="NCBI Taxonomy" id="1077256"/>
    <lineage>
        <taxon>Archaea</taxon>
        <taxon>Methanobacteriati</taxon>
        <taxon>Methanobacteriota</taxon>
        <taxon>Methanomada group</taxon>
        <taxon>Methanobacteria</taxon>
        <taxon>Methanobacteriales</taxon>
        <taxon>Methanobacteriaceae</taxon>
        <taxon>Methanosphaera</taxon>
    </lineage>
</organism>
<keyword evidence="2" id="KW-0328">Glycosyltransferase</keyword>
<dbReference type="EMBL" id="LWMS01000020">
    <property type="protein sequence ID" value="PWL08396.1"/>
    <property type="molecule type" value="Genomic_DNA"/>
</dbReference>
<accession>A0A2A2HFQ9</accession>
<reference evidence="5 7" key="1">
    <citation type="submission" date="2016-04" db="EMBL/GenBank/DDBJ databases">
        <title>Genome sequence of Methanosphaera cuniculi DSM 4103.</title>
        <authorList>
            <person name="Poehlein A."/>
            <person name="Seedorf H."/>
            <person name="Daniel R."/>
        </authorList>
    </citation>
    <scope>NUCLEOTIDE SEQUENCE [LARGE SCALE GENOMIC DNA]</scope>
    <source>
        <strain evidence="5 7">DSM 4103</strain>
    </source>
</reference>
<dbReference type="Proteomes" id="UP000246004">
    <property type="component" value="Unassembled WGS sequence"/>
</dbReference>
<dbReference type="EMBL" id="LMVN01000001">
    <property type="protein sequence ID" value="PAV08301.1"/>
    <property type="molecule type" value="Genomic_DNA"/>
</dbReference>